<comment type="caution">
    <text evidence="1">The sequence shown here is derived from an EMBL/GenBank/DDBJ whole genome shotgun (WGS) entry which is preliminary data.</text>
</comment>
<protein>
    <submittedName>
        <fullName evidence="1">Glycosyltransferase</fullName>
    </submittedName>
</protein>
<sequence length="432" mass="47146">MNSKLAALLDWKARRLLRTLRGGVRSLVHGGVLKTLAQIKARSEVTGAKSYRPVHASASTQNLSSDILILDAMMPDPRRDSGSVRMLGMLMLIRSLGRRVAFFPNSGHATLDEVEQLHKLGVTLVGIAGAHPLPQWMKVHGARLNAVVVSRPDVARANWSLIRAFAPQAVLVFDTVDLHFVRLEREARLSGDRFLLRKAHASRRQELRFARAADHTLVVSAAELQILHSAVPDASIHVLSNIHEIQGCEATHAQRSGLLFVGGFGHSPNRDAVLWLLKSIMPEVRRHLPDSVLHLVGDMPKDQLPRDELEGVKVHGRIDDLREVMESSLAALAPLRAGAGVKGKVNSAMSYGLPVIATSIAAEGMHLTDGHDVLLANTPEQFAVAVAKLQTDANLWQRLSANGLRNIETHFGRNAALAVLEQVLSGRQPESQ</sequence>
<organism evidence="1 2">
    <name type="scientific">Xanthomonas melonis</name>
    <dbReference type="NCBI Taxonomy" id="56456"/>
    <lineage>
        <taxon>Bacteria</taxon>
        <taxon>Pseudomonadati</taxon>
        <taxon>Pseudomonadota</taxon>
        <taxon>Gammaproteobacteria</taxon>
        <taxon>Lysobacterales</taxon>
        <taxon>Lysobacteraceae</taxon>
        <taxon>Xanthomonas</taxon>
    </lineage>
</organism>
<dbReference type="Gene3D" id="3.40.50.2000">
    <property type="entry name" value="Glycogen Phosphorylase B"/>
    <property type="match status" value="1"/>
</dbReference>
<name>A0ABS8P0J4_9XANT</name>
<accession>A0ABS8P0J4</accession>
<proteinExistence type="predicted"/>
<dbReference type="SUPFAM" id="SSF53756">
    <property type="entry name" value="UDP-Glycosyltransferase/glycogen phosphorylase"/>
    <property type="match status" value="1"/>
</dbReference>
<gene>
    <name evidence="1" type="ORF">JWH11_19925</name>
</gene>
<dbReference type="PANTHER" id="PTHR12526">
    <property type="entry name" value="GLYCOSYLTRANSFERASE"/>
    <property type="match status" value="1"/>
</dbReference>
<dbReference type="Pfam" id="PF13692">
    <property type="entry name" value="Glyco_trans_1_4"/>
    <property type="match status" value="1"/>
</dbReference>
<evidence type="ECO:0000313" key="2">
    <source>
        <dbReference type="Proteomes" id="UP001430396"/>
    </source>
</evidence>
<keyword evidence="2" id="KW-1185">Reference proteome</keyword>
<dbReference type="EMBL" id="JAFFQI010000200">
    <property type="protein sequence ID" value="MCD0268662.1"/>
    <property type="molecule type" value="Genomic_DNA"/>
</dbReference>
<reference evidence="1" key="1">
    <citation type="submission" date="2021-02" db="EMBL/GenBank/DDBJ databases">
        <title>Copper resistance gene diversity in local Xanthomonas species at agrochemical polluted sites in Trinidad, Trinidad and Tobago.</title>
        <authorList>
            <person name="Ramnarine S.D.B.J."/>
            <person name="Ramsubhag A."/>
            <person name="Jayaraman J."/>
        </authorList>
    </citation>
    <scope>NUCLEOTIDE SEQUENCE</scope>
    <source>
        <strain evidence="1">CaNP6A</strain>
    </source>
</reference>
<evidence type="ECO:0000313" key="1">
    <source>
        <dbReference type="EMBL" id="MCD0268662.1"/>
    </source>
</evidence>
<dbReference type="Proteomes" id="UP001430396">
    <property type="component" value="Unassembled WGS sequence"/>
</dbReference>
<dbReference type="RefSeq" id="WP_228315848.1">
    <property type="nucleotide sequence ID" value="NZ_JAFFQH010000180.1"/>
</dbReference>